<name>A0A0F5QDW2_9HYPH</name>
<protein>
    <recommendedName>
        <fullName evidence="2">TadE-like domain-containing protein</fullName>
    </recommendedName>
</protein>
<dbReference type="Proteomes" id="UP000033411">
    <property type="component" value="Unassembled WGS sequence"/>
</dbReference>
<feature type="transmembrane region" description="Helical" evidence="1">
    <location>
        <begin position="26"/>
        <end position="47"/>
    </location>
</feature>
<evidence type="ECO:0000259" key="2">
    <source>
        <dbReference type="Pfam" id="PF07811"/>
    </source>
</evidence>
<dbReference type="OrthoDB" id="7349713at2"/>
<sequence length="187" mass="20603">MAGRFLKRLGRFVLPRRRGFLRDQSGATMIEFGILAIPFFAILGAILETAVVLLSGQVLESAVQDSGRIIRIGQATGNYTIDNFREDLCGRLFGLFKNCAGLHIQVSVIDNFASANYKPPVDFNCKTSNCDWTQPQSFQPGVGSDVIVVQAYYRWPLVLNLGASLANLPDNQVLLASVTVFRNEPFS</sequence>
<proteinExistence type="predicted"/>
<comment type="caution">
    <text evidence="3">The sequence shown here is derived from an EMBL/GenBank/DDBJ whole genome shotgun (WGS) entry which is preliminary data.</text>
</comment>
<evidence type="ECO:0000313" key="3">
    <source>
        <dbReference type="EMBL" id="KKC38194.1"/>
    </source>
</evidence>
<keyword evidence="4" id="KW-1185">Reference proteome</keyword>
<evidence type="ECO:0000256" key="1">
    <source>
        <dbReference type="SAM" id="Phobius"/>
    </source>
</evidence>
<dbReference type="STRING" id="1293439.WH87_11405"/>
<reference evidence="3 4" key="1">
    <citation type="submission" date="2015-03" db="EMBL/GenBank/DDBJ databases">
        <authorList>
            <person name="Lepp D."/>
            <person name="Hassan Y.I."/>
            <person name="Li X.-Z."/>
            <person name="Zhou T."/>
        </authorList>
    </citation>
    <scope>NUCLEOTIDE SEQUENCE [LARGE SCALE GENOMIC DNA]</scope>
    <source>
        <strain evidence="3 4">E84</strain>
    </source>
</reference>
<dbReference type="AlphaFoldDB" id="A0A0F5QDW2"/>
<feature type="domain" description="TadE-like" evidence="2">
    <location>
        <begin position="26"/>
        <end position="68"/>
    </location>
</feature>
<evidence type="ECO:0000313" key="4">
    <source>
        <dbReference type="Proteomes" id="UP000033411"/>
    </source>
</evidence>
<keyword evidence="1" id="KW-0472">Membrane</keyword>
<dbReference type="EMBL" id="LANJ01000016">
    <property type="protein sequence ID" value="KKC38194.1"/>
    <property type="molecule type" value="Genomic_DNA"/>
</dbReference>
<organism evidence="3 4">
    <name type="scientific">Devosia epidermidihirudinis</name>
    <dbReference type="NCBI Taxonomy" id="1293439"/>
    <lineage>
        <taxon>Bacteria</taxon>
        <taxon>Pseudomonadati</taxon>
        <taxon>Pseudomonadota</taxon>
        <taxon>Alphaproteobacteria</taxon>
        <taxon>Hyphomicrobiales</taxon>
        <taxon>Devosiaceae</taxon>
        <taxon>Devosia</taxon>
    </lineage>
</organism>
<gene>
    <name evidence="3" type="ORF">WH87_11405</name>
</gene>
<keyword evidence="1" id="KW-0812">Transmembrane</keyword>
<dbReference type="PATRIC" id="fig|1293439.3.peg.1875"/>
<dbReference type="InterPro" id="IPR012495">
    <property type="entry name" value="TadE-like_dom"/>
</dbReference>
<keyword evidence="1" id="KW-1133">Transmembrane helix</keyword>
<dbReference type="Pfam" id="PF07811">
    <property type="entry name" value="TadE"/>
    <property type="match status" value="1"/>
</dbReference>
<accession>A0A0F5QDW2</accession>
<dbReference type="RefSeq" id="WP_046139050.1">
    <property type="nucleotide sequence ID" value="NZ_LANJ01000016.1"/>
</dbReference>